<dbReference type="OrthoDB" id="191150at2759"/>
<reference evidence="3 4" key="1">
    <citation type="journal article" date="2018" name="MBio">
        <title>Comparative Genomics Reveals the Core Gene Toolbox for the Fungus-Insect Symbiosis.</title>
        <authorList>
            <person name="Wang Y."/>
            <person name="Stata M."/>
            <person name="Wang W."/>
            <person name="Stajich J.E."/>
            <person name="White M.M."/>
            <person name="Moncalvo J.M."/>
        </authorList>
    </citation>
    <scope>NUCLEOTIDE SEQUENCE [LARGE SCALE GENOMIC DNA]</scope>
    <source>
        <strain evidence="3 4">SWE-8-4</strain>
    </source>
</reference>
<evidence type="ECO:0000256" key="1">
    <source>
        <dbReference type="ARBA" id="ARBA00005350"/>
    </source>
</evidence>
<evidence type="ECO:0000313" key="3">
    <source>
        <dbReference type="EMBL" id="PVU92498.1"/>
    </source>
</evidence>
<accession>A0A2T9YJI9</accession>
<dbReference type="PANTHER" id="PTHR23248">
    <property type="entry name" value="PHOSPHOLIPID SCRAMBLASE-RELATED"/>
    <property type="match status" value="1"/>
</dbReference>
<comment type="caution">
    <text evidence="3">The sequence shown here is derived from an EMBL/GenBank/DDBJ whole genome shotgun (WGS) entry which is preliminary data.</text>
</comment>
<evidence type="ECO:0000313" key="4">
    <source>
        <dbReference type="Proteomes" id="UP000245383"/>
    </source>
</evidence>
<dbReference type="STRING" id="133385.A0A2T9YJI9"/>
<sequence>MHSVLSLSKLKLPKSFALPKSSFATTSFILSKFNSNGSNRANQAIEQARKRSRERAAAKANRAFQEARKPSSTVIRATQNIQPEYTPKVLDSNSLIAPILSQGALIITRKVEMLNVFMGFEQANRYAILDLQGNTLGYMLEENSLTSTIMRQATRLHRPFKVTVFDAQYRPALVISRNFSIINSKIRVCNENNEHIGETHQQWHLIRRKYNLFDKHTQFAKIDAPFLSWQFDITDQQNYLLASVSRNFIGLGMELFTDAGQYVLRMDPLLLSIERGGNSYSADLVDFQAEGISSRILTYDERAVLLANAISIDFDYFSRHSHNY</sequence>
<dbReference type="Proteomes" id="UP000245383">
    <property type="component" value="Unassembled WGS sequence"/>
</dbReference>
<comment type="similarity">
    <text evidence="1 2">Belongs to the phospholipid scramblase family.</text>
</comment>
<protein>
    <recommendedName>
        <fullName evidence="2">Phospholipid scramblase</fullName>
    </recommendedName>
</protein>
<dbReference type="InterPro" id="IPR005552">
    <property type="entry name" value="Scramblase"/>
</dbReference>
<name>A0A2T9YJI9_9FUNG</name>
<proteinExistence type="inferred from homology"/>
<evidence type="ECO:0000256" key="2">
    <source>
        <dbReference type="RuleBase" id="RU363116"/>
    </source>
</evidence>
<dbReference type="Pfam" id="PF03803">
    <property type="entry name" value="Scramblase"/>
    <property type="match status" value="1"/>
</dbReference>
<dbReference type="GO" id="GO:0017128">
    <property type="term" value="F:phospholipid scramblase activity"/>
    <property type="evidence" value="ECO:0007669"/>
    <property type="project" value="InterPro"/>
</dbReference>
<gene>
    <name evidence="3" type="ORF">BB561_003791</name>
</gene>
<dbReference type="GO" id="GO:0005886">
    <property type="term" value="C:plasma membrane"/>
    <property type="evidence" value="ECO:0007669"/>
    <property type="project" value="TreeGrafter"/>
</dbReference>
<dbReference type="EMBL" id="MBFR01000160">
    <property type="protein sequence ID" value="PVU92498.1"/>
    <property type="molecule type" value="Genomic_DNA"/>
</dbReference>
<organism evidence="3 4">
    <name type="scientific">Smittium simulii</name>
    <dbReference type="NCBI Taxonomy" id="133385"/>
    <lineage>
        <taxon>Eukaryota</taxon>
        <taxon>Fungi</taxon>
        <taxon>Fungi incertae sedis</taxon>
        <taxon>Zoopagomycota</taxon>
        <taxon>Kickxellomycotina</taxon>
        <taxon>Harpellomycetes</taxon>
        <taxon>Harpellales</taxon>
        <taxon>Legeriomycetaceae</taxon>
        <taxon>Smittium</taxon>
    </lineage>
</organism>
<dbReference type="PANTHER" id="PTHR23248:SF9">
    <property type="entry name" value="PHOSPHOLIPID SCRAMBLASE"/>
    <property type="match status" value="1"/>
</dbReference>
<keyword evidence="4" id="KW-1185">Reference proteome</keyword>
<dbReference type="AlphaFoldDB" id="A0A2T9YJI9"/>